<feature type="compositionally biased region" description="Low complexity" evidence="1">
    <location>
        <begin position="24"/>
        <end position="39"/>
    </location>
</feature>
<evidence type="ECO:0000313" key="3">
    <source>
        <dbReference type="Proteomes" id="UP000243459"/>
    </source>
</evidence>
<proteinExistence type="predicted"/>
<dbReference type="EMBL" id="CM007384">
    <property type="protein sequence ID" value="ONK72771.1"/>
    <property type="molecule type" value="Genomic_DNA"/>
</dbReference>
<dbReference type="AlphaFoldDB" id="A0A5P1F7Z1"/>
<reference evidence="3" key="1">
    <citation type="journal article" date="2017" name="Nat. Commun.">
        <title>The asparagus genome sheds light on the origin and evolution of a young Y chromosome.</title>
        <authorList>
            <person name="Harkess A."/>
            <person name="Zhou J."/>
            <person name="Xu C."/>
            <person name="Bowers J.E."/>
            <person name="Van der Hulst R."/>
            <person name="Ayyampalayam S."/>
            <person name="Mercati F."/>
            <person name="Riccardi P."/>
            <person name="McKain M.R."/>
            <person name="Kakrana A."/>
            <person name="Tang H."/>
            <person name="Ray J."/>
            <person name="Groenendijk J."/>
            <person name="Arikit S."/>
            <person name="Mathioni S.M."/>
            <person name="Nakano M."/>
            <person name="Shan H."/>
            <person name="Telgmann-Rauber A."/>
            <person name="Kanno A."/>
            <person name="Yue Z."/>
            <person name="Chen H."/>
            <person name="Li W."/>
            <person name="Chen Y."/>
            <person name="Xu X."/>
            <person name="Zhang Y."/>
            <person name="Luo S."/>
            <person name="Chen H."/>
            <person name="Gao J."/>
            <person name="Mao Z."/>
            <person name="Pires J.C."/>
            <person name="Luo M."/>
            <person name="Kudrna D."/>
            <person name="Wing R.A."/>
            <person name="Meyers B.C."/>
            <person name="Yi K."/>
            <person name="Kong H."/>
            <person name="Lavrijsen P."/>
            <person name="Sunseri F."/>
            <person name="Falavigna A."/>
            <person name="Ye Y."/>
            <person name="Leebens-Mack J.H."/>
            <person name="Chen G."/>
        </authorList>
    </citation>
    <scope>NUCLEOTIDE SEQUENCE [LARGE SCALE GENOMIC DNA]</scope>
    <source>
        <strain evidence="3">cv. DH0086</strain>
    </source>
</reference>
<feature type="compositionally biased region" description="Pro residues" evidence="1">
    <location>
        <begin position="1"/>
        <end position="23"/>
    </location>
</feature>
<feature type="region of interest" description="Disordered" evidence="1">
    <location>
        <begin position="1"/>
        <end position="44"/>
    </location>
</feature>
<evidence type="ECO:0000313" key="2">
    <source>
        <dbReference type="EMBL" id="ONK72771.1"/>
    </source>
</evidence>
<evidence type="ECO:0000256" key="1">
    <source>
        <dbReference type="SAM" id="MobiDB-lite"/>
    </source>
</evidence>
<protein>
    <submittedName>
        <fullName evidence="2">Uncharacterized protein</fullName>
    </submittedName>
</protein>
<dbReference type="Gramene" id="ONK72771">
    <property type="protein sequence ID" value="ONK72771"/>
    <property type="gene ID" value="A4U43_C04F23040"/>
</dbReference>
<sequence length="182" mass="19730">MATSPTNPPPLVAPPLSPSPPFSSSPSSSSSIPPALFSSTPPPSSLLRSKWRSYTLADAATFVAAKGKGAGHEIGTVIVCALYNIRYSEAFFHRSAQYLNGACRIKVKFFGLEIAVVISVCKRFKNEVMQLQVPIQGVAPFRTALRNLNRVKDQGGRNMMLQQFGGVNAIGFYKLCKVHQVM</sequence>
<organism evidence="2 3">
    <name type="scientific">Asparagus officinalis</name>
    <name type="common">Garden asparagus</name>
    <dbReference type="NCBI Taxonomy" id="4686"/>
    <lineage>
        <taxon>Eukaryota</taxon>
        <taxon>Viridiplantae</taxon>
        <taxon>Streptophyta</taxon>
        <taxon>Embryophyta</taxon>
        <taxon>Tracheophyta</taxon>
        <taxon>Spermatophyta</taxon>
        <taxon>Magnoliopsida</taxon>
        <taxon>Liliopsida</taxon>
        <taxon>Asparagales</taxon>
        <taxon>Asparagaceae</taxon>
        <taxon>Asparagoideae</taxon>
        <taxon>Asparagus</taxon>
    </lineage>
</organism>
<gene>
    <name evidence="2" type="ORF">A4U43_C04F23040</name>
</gene>
<dbReference type="Proteomes" id="UP000243459">
    <property type="component" value="Chromosome 4"/>
</dbReference>
<name>A0A5P1F7Z1_ASPOF</name>
<keyword evidence="3" id="KW-1185">Reference proteome</keyword>
<accession>A0A5P1F7Z1</accession>